<evidence type="ECO:0000313" key="2">
    <source>
        <dbReference type="EMBL" id="CCU56128.1"/>
    </source>
</evidence>
<evidence type="ECO:0000256" key="1">
    <source>
        <dbReference type="SAM" id="MobiDB-lite"/>
    </source>
</evidence>
<keyword evidence="3" id="KW-1185">Reference proteome</keyword>
<dbReference type="GeneID" id="15613551"/>
<dbReference type="Proteomes" id="UP000792374">
    <property type="component" value="Genome"/>
</dbReference>
<feature type="region of interest" description="Disordered" evidence="1">
    <location>
        <begin position="117"/>
        <end position="166"/>
    </location>
</feature>
<reference evidence="2" key="1">
    <citation type="journal article" date="2013" name="J. Virol.">
        <title>New Insights into the Evolution of Entomopoxvirinae from the Complete Genome Sequences of Four Entomopoxviruses Infecting Adoxophyes honmai, Choristoneura biennis, Choristoneura rosaceana, and Mythimna separata.</title>
        <authorList>
            <person name="Theze J."/>
            <person name="Takatsuka J."/>
            <person name="Li Z."/>
            <person name="Gallais J."/>
            <person name="Doucet D."/>
            <person name="Arif B."/>
            <person name="Nakai M."/>
            <person name="Herniou E.A."/>
        </authorList>
    </citation>
    <scope>NUCLEOTIDE SEQUENCE</scope>
</reference>
<dbReference type="RefSeq" id="YP_008004630.1">
    <property type="nucleotide sequence ID" value="NC_021249.1"/>
</dbReference>
<organism evidence="2 3">
    <name type="scientific">Choristoneura rosaceana entomopoxvirus 'L'</name>
    <dbReference type="NCBI Taxonomy" id="1293539"/>
    <lineage>
        <taxon>Viruses</taxon>
        <taxon>Varidnaviria</taxon>
        <taxon>Bamfordvirae</taxon>
        <taxon>Nucleocytoviricota</taxon>
        <taxon>Pokkesviricetes</taxon>
        <taxon>Chitovirales</taxon>
        <taxon>Poxviridae</taxon>
        <taxon>Entomopoxvirinae</taxon>
        <taxon>Betaentomopoxvirus</taxon>
        <taxon>Betaentomopoxvirus crosaceana</taxon>
        <taxon>Choristoneura rosaceana entomopoxvirus</taxon>
    </lineage>
</organism>
<feature type="compositionally biased region" description="Basic and acidic residues" evidence="1">
    <location>
        <begin position="125"/>
        <end position="156"/>
    </location>
</feature>
<dbReference type="EMBL" id="HF679133">
    <property type="protein sequence ID" value="CCU56128.1"/>
    <property type="molecule type" value="Genomic_DNA"/>
</dbReference>
<gene>
    <name evidence="2" type="ORF">CHREV_226</name>
</gene>
<name>A0ABM9QKS1_9POXV</name>
<sequence length="211" mass="25473">MDKVIEFKEIITDYIKNDSYMSSVRIIDIQLNKSLLSDNNISEYISLFLYVDNTKFSWEKLPYPDIQNIQFVLDKFNKYILNEYKLFECEVIYKLNYTEIDALWNIKYKYNSSITLDNETDESENNDKDVNDDKDVNNDKDVNDDKDVENYDKDINNAKNSKTSNDDEYINNAKYFKDFNDNKKIEKKHRKKHRKNKLDYEPLYRKNIYSV</sequence>
<evidence type="ECO:0008006" key="4">
    <source>
        <dbReference type="Google" id="ProtNLM"/>
    </source>
</evidence>
<accession>A0ABM9QKS1</accession>
<evidence type="ECO:0000313" key="3">
    <source>
        <dbReference type="Proteomes" id="UP000792374"/>
    </source>
</evidence>
<protein>
    <recommendedName>
        <fullName evidence="4">N1R/p28-like protein</fullName>
    </recommendedName>
</protein>
<proteinExistence type="predicted"/>